<dbReference type="PANTHER" id="PTHR30621">
    <property type="entry name" value="GLUTAMINE SYNTHETASE ADENYLYLTRANSFERASE"/>
    <property type="match status" value="1"/>
</dbReference>
<dbReference type="Pfam" id="PF03710">
    <property type="entry name" value="GlnE"/>
    <property type="match status" value="2"/>
</dbReference>
<feature type="domain" description="Glutamate-ammonia ligase adenylyltransferase repeated" evidence="8">
    <location>
        <begin position="42"/>
        <end position="269"/>
    </location>
</feature>
<evidence type="ECO:0000256" key="2">
    <source>
        <dbReference type="ARBA" id="ARBA00022695"/>
    </source>
</evidence>
<keyword evidence="3" id="KW-0547">Nucleotide-binding</keyword>
<dbReference type="GO" id="GO:0000820">
    <property type="term" value="P:regulation of glutamine family amino acid metabolic process"/>
    <property type="evidence" value="ECO:0007669"/>
    <property type="project" value="TreeGrafter"/>
</dbReference>
<keyword evidence="5" id="KW-0460">Magnesium</keyword>
<evidence type="ECO:0000256" key="1">
    <source>
        <dbReference type="ARBA" id="ARBA00022679"/>
    </source>
</evidence>
<feature type="compositionally biased region" description="Basic and acidic residues" evidence="7">
    <location>
        <begin position="816"/>
        <end position="830"/>
    </location>
</feature>
<keyword evidence="4" id="KW-0067">ATP-binding</keyword>
<evidence type="ECO:0000256" key="3">
    <source>
        <dbReference type="ARBA" id="ARBA00022741"/>
    </source>
</evidence>
<sequence length="965" mass="105940">MSIELGPAANADWAVRTLERIRELSRETFVRLEHDPDLARTVVVVTGASEALGDQIVGHMALLDVLVDVDDPWSADVVAARARDAVAAGLADGGDDADARAAEAMAGMQREGLLRIAARDMLGLADTPQIAEELADLADGLIVCAHGVAAEGAAGTDAELAVLAMGKLGGEELNYVSDVDVLFVHRGDTPTAERMAKRVLHLLGTHTPRGAVYEMDANLRPEGRNGPITRTIESYRAYYERWAKTWEFQSLLKMRPVAGPPDLGADFEQLVAPFLWPDSLGAEAVEEIQQMKRRVETSRPVTRDGSRQLKLAPGGLRDIEFATQLLQLVHGPADPSLRLRGTVPALAALAKGGYVDDGDAALFTDAYLFLRTVEHRLQLRQLRRTHTIPDDPGDLQRVARTMGFRDLPARSAAEEFSKELARVRTGVRRLHEQLFYRPLLSTLASYGVEERVVAAGRFDKDAAAARLAALSFSSPGQALRHLEAMVQGGGRTARQLRVVLPTMLQALSDQPDPDGGLAALRSLTDQLKDNPRFVRTIRDNPPAARLLAKVLGASPRLGEWLGRQPEVLQLLDDEEVLARPHTRDDVMGGVEGLLKRGGGRVSREALRRLKRREALRTAMRDVNGAADVPEIGRELTWLGEGLLYAALSTITPDEVRIAVIGMGRFGAGELAHSSDLDVIVVHDGPTPVAEHAMEEVLEFLSAVTPEGSAFRVDPDLRPEGRRGPLTRTLESYAAYYERWGQDWELQALTQARPVAGDAELGQAFMDLITPLVYPDPMPTERLVAIRTMKARVERERAGRKGVQPSRRTPRRRAATLRRDQVEIRARDASQRRSLPNASSSDDLKLGPGGLSDVEWTVQLLSMRHGGADPLVRGPGTLAGLERLAAAGILAPEEAAWLRNGWLLLSRLRNGLYLIKVRDTSTLPQNPEVLQKLAALMHYRSAQALTEDVDRARRRIRKVFDRRFFD</sequence>
<reference evidence="10 11" key="1">
    <citation type="submission" date="2018-09" db="EMBL/GenBank/DDBJ databases">
        <title>Complete genome sequence of Euzebya sp. DY32-46 isolated from seawater of Pacific Ocean.</title>
        <authorList>
            <person name="Xu L."/>
            <person name="Wu Y.-H."/>
            <person name="Xu X.-W."/>
        </authorList>
    </citation>
    <scope>NUCLEOTIDE SEQUENCE [LARGE SCALE GENOMIC DNA]</scope>
    <source>
        <strain evidence="10 11">DY32-46</strain>
    </source>
</reference>
<dbReference type="InterPro" id="IPR023057">
    <property type="entry name" value="GlnE"/>
</dbReference>
<evidence type="ECO:0000256" key="5">
    <source>
        <dbReference type="ARBA" id="ARBA00022842"/>
    </source>
</evidence>
<keyword evidence="11" id="KW-1185">Reference proteome</keyword>
<keyword evidence="2 10" id="KW-0548">Nucleotidyltransferase</keyword>
<dbReference type="KEGG" id="euz:DVS28_a2238"/>
<evidence type="ECO:0000256" key="7">
    <source>
        <dbReference type="SAM" id="MobiDB-lite"/>
    </source>
</evidence>
<dbReference type="Proteomes" id="UP000264006">
    <property type="component" value="Chromosome"/>
</dbReference>
<evidence type="ECO:0000256" key="6">
    <source>
        <dbReference type="ARBA" id="ARBA00023268"/>
    </source>
</evidence>
<evidence type="ECO:0000259" key="9">
    <source>
        <dbReference type="Pfam" id="PF08335"/>
    </source>
</evidence>
<keyword evidence="10" id="KW-0436">Ligase</keyword>
<evidence type="ECO:0000256" key="4">
    <source>
        <dbReference type="ARBA" id="ARBA00022840"/>
    </source>
</evidence>
<evidence type="ECO:0000313" key="10">
    <source>
        <dbReference type="EMBL" id="AXV06920.1"/>
    </source>
</evidence>
<evidence type="ECO:0000259" key="8">
    <source>
        <dbReference type="Pfam" id="PF03710"/>
    </source>
</evidence>
<accession>A0A346XXH3</accession>
<feature type="compositionally biased region" description="Polar residues" evidence="7">
    <location>
        <begin position="831"/>
        <end position="840"/>
    </location>
</feature>
<organism evidence="10 11">
    <name type="scientific">Euzebya pacifica</name>
    <dbReference type="NCBI Taxonomy" id="1608957"/>
    <lineage>
        <taxon>Bacteria</taxon>
        <taxon>Bacillati</taxon>
        <taxon>Actinomycetota</taxon>
        <taxon>Nitriliruptoria</taxon>
        <taxon>Euzebyales</taxon>
    </lineage>
</organism>
<dbReference type="CDD" id="cd05401">
    <property type="entry name" value="NT_GlnE_GlnD_like"/>
    <property type="match status" value="2"/>
</dbReference>
<dbReference type="GO" id="GO:0005829">
    <property type="term" value="C:cytosol"/>
    <property type="evidence" value="ECO:0007669"/>
    <property type="project" value="TreeGrafter"/>
</dbReference>
<dbReference type="SUPFAM" id="SSF81301">
    <property type="entry name" value="Nucleotidyltransferase"/>
    <property type="match status" value="2"/>
</dbReference>
<keyword evidence="1 10" id="KW-0808">Transferase</keyword>
<dbReference type="InterPro" id="IPR043519">
    <property type="entry name" value="NT_sf"/>
</dbReference>
<gene>
    <name evidence="10" type="ORF">DVS28_a2238</name>
</gene>
<evidence type="ECO:0000313" key="11">
    <source>
        <dbReference type="Proteomes" id="UP000264006"/>
    </source>
</evidence>
<protein>
    <submittedName>
        <fullName evidence="10">Glutamate-ammonia-ligase adenylyltransferase</fullName>
    </submittedName>
</protein>
<dbReference type="GO" id="GO:0016874">
    <property type="term" value="F:ligase activity"/>
    <property type="evidence" value="ECO:0007669"/>
    <property type="project" value="UniProtKB-KW"/>
</dbReference>
<dbReference type="RefSeq" id="WP_114591498.1">
    <property type="nucleotide sequence ID" value="NZ_CP031165.1"/>
</dbReference>
<feature type="region of interest" description="Disordered" evidence="7">
    <location>
        <begin position="793"/>
        <end position="845"/>
    </location>
</feature>
<dbReference type="GO" id="GO:0005524">
    <property type="term" value="F:ATP binding"/>
    <property type="evidence" value="ECO:0007669"/>
    <property type="project" value="UniProtKB-KW"/>
</dbReference>
<dbReference type="NCBIfam" id="NF010707">
    <property type="entry name" value="PRK14109.1"/>
    <property type="match status" value="1"/>
</dbReference>
<keyword evidence="6" id="KW-0511">Multifunctional enzyme</keyword>
<dbReference type="InterPro" id="IPR013546">
    <property type="entry name" value="PII_UdlTrfase/GS_AdlTrfase"/>
</dbReference>
<dbReference type="Gene3D" id="1.20.120.330">
    <property type="entry name" value="Nucleotidyltransferases domain 2"/>
    <property type="match status" value="2"/>
</dbReference>
<dbReference type="PANTHER" id="PTHR30621:SF0">
    <property type="entry name" value="BIFUNCTIONAL GLUTAMINE SYNTHETASE ADENYLYLTRANSFERASE_ADENYLYL-REMOVING ENZYME"/>
    <property type="match status" value="1"/>
</dbReference>
<dbReference type="Gene3D" id="3.30.460.10">
    <property type="entry name" value="Beta Polymerase, domain 2"/>
    <property type="match status" value="2"/>
</dbReference>
<dbReference type="GO" id="GO:0008882">
    <property type="term" value="F:[glutamate-ammonia-ligase] adenylyltransferase activity"/>
    <property type="evidence" value="ECO:0007669"/>
    <property type="project" value="InterPro"/>
</dbReference>
<dbReference type="EMBL" id="CP031165">
    <property type="protein sequence ID" value="AXV06920.1"/>
    <property type="molecule type" value="Genomic_DNA"/>
</dbReference>
<feature type="domain" description="PII-uridylyltransferase/Glutamine-synthetase adenylyltransferase" evidence="9">
    <location>
        <begin position="288"/>
        <end position="435"/>
    </location>
</feature>
<dbReference type="Pfam" id="PF08335">
    <property type="entry name" value="GlnD_UR_UTase"/>
    <property type="match status" value="2"/>
</dbReference>
<name>A0A346XXH3_9ACTN</name>
<dbReference type="OrthoDB" id="9759366at2"/>
<dbReference type="SUPFAM" id="SSF81593">
    <property type="entry name" value="Nucleotidyltransferase substrate binding subunit/domain"/>
    <property type="match status" value="2"/>
</dbReference>
<proteinExistence type="predicted"/>
<feature type="domain" description="PII-uridylyltransferase/Glutamine-synthetase adenylyltransferase" evidence="9">
    <location>
        <begin position="835"/>
        <end position="960"/>
    </location>
</feature>
<dbReference type="AlphaFoldDB" id="A0A346XXH3"/>
<feature type="domain" description="Glutamate-ammonia ligase adenylyltransferase repeated" evidence="8">
    <location>
        <begin position="547"/>
        <end position="764"/>
    </location>
</feature>
<dbReference type="InterPro" id="IPR005190">
    <property type="entry name" value="GlnE_rpt_dom"/>
</dbReference>